<dbReference type="Pfam" id="PF17136">
    <property type="entry name" value="ribosomal_L24"/>
    <property type="match status" value="1"/>
</dbReference>
<organism evidence="8 9">
    <name type="scientific">Eikenella longinqua</name>
    <dbReference type="NCBI Taxonomy" id="1795827"/>
    <lineage>
        <taxon>Bacteria</taxon>
        <taxon>Pseudomonadati</taxon>
        <taxon>Pseudomonadota</taxon>
        <taxon>Betaproteobacteria</taxon>
        <taxon>Neisseriales</taxon>
        <taxon>Neisseriaceae</taxon>
        <taxon>Eikenella</taxon>
    </lineage>
</organism>
<evidence type="ECO:0000256" key="3">
    <source>
        <dbReference type="ARBA" id="ARBA00023274"/>
    </source>
</evidence>
<dbReference type="GO" id="GO:0006412">
    <property type="term" value="P:translation"/>
    <property type="evidence" value="ECO:0007669"/>
    <property type="project" value="UniProtKB-UniRule"/>
</dbReference>
<dbReference type="Gene3D" id="2.30.30.30">
    <property type="match status" value="1"/>
</dbReference>
<dbReference type="GO" id="GO:0005840">
    <property type="term" value="C:ribosome"/>
    <property type="evidence" value="ECO:0007669"/>
    <property type="project" value="UniProtKB-KW"/>
</dbReference>
<dbReference type="CDD" id="cd06089">
    <property type="entry name" value="KOW_RPL26"/>
    <property type="match status" value="1"/>
</dbReference>
<dbReference type="GO" id="GO:0003735">
    <property type="term" value="F:structural constituent of ribosome"/>
    <property type="evidence" value="ECO:0007669"/>
    <property type="project" value="InterPro"/>
</dbReference>
<keyword evidence="9" id="KW-1185">Reference proteome</keyword>
<dbReference type="InterPro" id="IPR057264">
    <property type="entry name" value="Ribosomal_uL24_C"/>
</dbReference>
<dbReference type="AlphaFoldDB" id="A0A1A9RTD2"/>
<dbReference type="OrthoDB" id="9807419at2"/>
<dbReference type="GO" id="GO:1990904">
    <property type="term" value="C:ribonucleoprotein complex"/>
    <property type="evidence" value="ECO:0007669"/>
    <property type="project" value="UniProtKB-KW"/>
</dbReference>
<evidence type="ECO:0000256" key="2">
    <source>
        <dbReference type="ARBA" id="ARBA00022980"/>
    </source>
</evidence>
<evidence type="ECO:0000256" key="6">
    <source>
        <dbReference type="RuleBase" id="RU003477"/>
    </source>
</evidence>
<protein>
    <recommendedName>
        <fullName evidence="4 5">Large ribosomal subunit protein uL24</fullName>
    </recommendedName>
</protein>
<dbReference type="Pfam" id="PF00467">
    <property type="entry name" value="KOW"/>
    <property type="match status" value="1"/>
</dbReference>
<dbReference type="InterPro" id="IPR041988">
    <property type="entry name" value="Ribosomal_uL24_KOW"/>
</dbReference>
<comment type="function">
    <text evidence="5">One of two assembly initiator proteins, it binds directly to the 5'-end of the 23S rRNA, where it nucleates assembly of the 50S subunit.</text>
</comment>
<dbReference type="InterPro" id="IPR005825">
    <property type="entry name" value="Ribosomal_uL24_CS"/>
</dbReference>
<keyword evidence="3 5" id="KW-0687">Ribonucleoprotein</keyword>
<reference evidence="9" key="1">
    <citation type="submission" date="2016-05" db="EMBL/GenBank/DDBJ databases">
        <title>Draft genome of Corynebacterium afermentans subsp. afermentans LCDC 88199T.</title>
        <authorList>
            <person name="Bernier A.-M."/>
            <person name="Bernard K."/>
        </authorList>
    </citation>
    <scope>NUCLEOTIDE SEQUENCE [LARGE SCALE GENOMIC DNA]</scope>
    <source>
        <strain evidence="9">NML02-A-017</strain>
    </source>
</reference>
<dbReference type="InterPro" id="IPR008991">
    <property type="entry name" value="Translation_prot_SH3-like_sf"/>
</dbReference>
<keyword evidence="5" id="KW-0694">RNA-binding</keyword>
<dbReference type="PANTHER" id="PTHR12903">
    <property type="entry name" value="MITOCHONDRIAL RIBOSOMAL PROTEIN L24"/>
    <property type="match status" value="1"/>
</dbReference>
<dbReference type="STRING" id="1795827.A7P95_09925"/>
<dbReference type="SUPFAM" id="SSF50104">
    <property type="entry name" value="Translation proteins SH3-like domain"/>
    <property type="match status" value="1"/>
</dbReference>
<evidence type="ECO:0000313" key="9">
    <source>
        <dbReference type="Proteomes" id="UP000077885"/>
    </source>
</evidence>
<dbReference type="InterPro" id="IPR005824">
    <property type="entry name" value="KOW"/>
</dbReference>
<name>A0A1A9RTD2_9NEIS</name>
<dbReference type="Proteomes" id="UP000077885">
    <property type="component" value="Unassembled WGS sequence"/>
</dbReference>
<evidence type="ECO:0000259" key="7">
    <source>
        <dbReference type="SMART" id="SM00739"/>
    </source>
</evidence>
<dbReference type="NCBIfam" id="TIGR01079">
    <property type="entry name" value="rplX_bact"/>
    <property type="match status" value="1"/>
</dbReference>
<dbReference type="InterPro" id="IPR014722">
    <property type="entry name" value="Rib_uL2_dom2"/>
</dbReference>
<dbReference type="GO" id="GO:0019843">
    <property type="term" value="F:rRNA binding"/>
    <property type="evidence" value="ECO:0007669"/>
    <property type="project" value="UniProtKB-UniRule"/>
</dbReference>
<feature type="domain" description="KOW" evidence="7">
    <location>
        <begin position="3"/>
        <end position="30"/>
    </location>
</feature>
<dbReference type="InterPro" id="IPR003256">
    <property type="entry name" value="Ribosomal_uL24"/>
</dbReference>
<dbReference type="HAMAP" id="MF_01326_B">
    <property type="entry name" value="Ribosomal_uL24_B"/>
    <property type="match status" value="1"/>
</dbReference>
<dbReference type="SMART" id="SM00739">
    <property type="entry name" value="KOW"/>
    <property type="match status" value="1"/>
</dbReference>
<comment type="similarity">
    <text evidence="1 5 6">Belongs to the universal ribosomal protein uL24 family.</text>
</comment>
<keyword evidence="2 5" id="KW-0689">Ribosomal protein</keyword>
<evidence type="ECO:0000256" key="1">
    <source>
        <dbReference type="ARBA" id="ARBA00010618"/>
    </source>
</evidence>
<accession>A0A1A9RTD2</accession>
<proteinExistence type="inferred from homology"/>
<evidence type="ECO:0000256" key="5">
    <source>
        <dbReference type="HAMAP-Rule" id="MF_01326"/>
    </source>
</evidence>
<sequence length="106" mass="11404">MNKIIKGDQVVVISGKDKGKKGQVLKVIGDKVIVDGVSLVKRHQKPNPLRGVEGGVIVKSMPIHIAKVALLNKETQKADRVTIKIVETGGQVKRVRVFKSTGSDVA</sequence>
<dbReference type="EMBL" id="LXSL01000032">
    <property type="protein sequence ID" value="OAM26024.1"/>
    <property type="molecule type" value="Genomic_DNA"/>
</dbReference>
<keyword evidence="5" id="KW-0699">rRNA-binding</keyword>
<evidence type="ECO:0000313" key="8">
    <source>
        <dbReference type="EMBL" id="OAM26024.1"/>
    </source>
</evidence>
<dbReference type="PROSITE" id="PS01108">
    <property type="entry name" value="RIBOSOMAL_L24"/>
    <property type="match status" value="1"/>
</dbReference>
<comment type="function">
    <text evidence="5">One of the proteins that surrounds the polypeptide exit tunnel on the outside of the subunit.</text>
</comment>
<comment type="subunit">
    <text evidence="5">Part of the 50S ribosomal subunit.</text>
</comment>
<evidence type="ECO:0000256" key="4">
    <source>
        <dbReference type="ARBA" id="ARBA00035206"/>
    </source>
</evidence>
<gene>
    <name evidence="5" type="primary">rplX</name>
    <name evidence="8" type="ORF">A7P95_09925</name>
</gene>
<comment type="caution">
    <text evidence="8">The sequence shown here is derived from an EMBL/GenBank/DDBJ whole genome shotgun (WGS) entry which is preliminary data.</text>
</comment>
<dbReference type="RefSeq" id="WP_067594781.1">
    <property type="nucleotide sequence ID" value="NZ_LXSL01000032.1"/>
</dbReference>